<gene>
    <name evidence="2" type="ORF">FIV42_12570</name>
</gene>
<dbReference type="AlphaFoldDB" id="A0A4Y6PTC2"/>
<reference evidence="2 3" key="1">
    <citation type="submission" date="2019-06" db="EMBL/GenBank/DDBJ databases">
        <title>Persicimonas caeni gen. nov., sp. nov., a predatory bacterium isolated from solar saltern.</title>
        <authorList>
            <person name="Wang S."/>
        </authorList>
    </citation>
    <scope>NUCLEOTIDE SEQUENCE [LARGE SCALE GENOMIC DNA]</scope>
    <source>
        <strain evidence="2 3">YN101</strain>
    </source>
</reference>
<accession>A0A4Y6PTC2</accession>
<dbReference type="Proteomes" id="UP000315995">
    <property type="component" value="Chromosome"/>
</dbReference>
<evidence type="ECO:0000256" key="1">
    <source>
        <dbReference type="SAM" id="SignalP"/>
    </source>
</evidence>
<dbReference type="RefSeq" id="WP_141198028.1">
    <property type="nucleotide sequence ID" value="NZ_CP041186.1"/>
</dbReference>
<evidence type="ECO:0008006" key="4">
    <source>
        <dbReference type="Google" id="ProtNLM"/>
    </source>
</evidence>
<dbReference type="OrthoDB" id="5515275at2"/>
<organism evidence="2 3">
    <name type="scientific">Persicimonas caeni</name>
    <dbReference type="NCBI Taxonomy" id="2292766"/>
    <lineage>
        <taxon>Bacteria</taxon>
        <taxon>Deltaproteobacteria</taxon>
        <taxon>Bradymonadales</taxon>
        <taxon>Bradymonadaceae</taxon>
        <taxon>Persicimonas</taxon>
    </lineage>
</organism>
<evidence type="ECO:0000313" key="2">
    <source>
        <dbReference type="EMBL" id="QDG51548.1"/>
    </source>
</evidence>
<accession>A0A5B8YAR0</accession>
<protein>
    <recommendedName>
        <fullName evidence="4">Lipoprotein</fullName>
    </recommendedName>
</protein>
<dbReference type="PROSITE" id="PS51257">
    <property type="entry name" value="PROKAR_LIPOPROTEIN"/>
    <property type="match status" value="1"/>
</dbReference>
<proteinExistence type="predicted"/>
<feature type="signal peptide" evidence="1">
    <location>
        <begin position="1"/>
        <end position="22"/>
    </location>
</feature>
<keyword evidence="3" id="KW-1185">Reference proteome</keyword>
<feature type="chain" id="PRO_5030106409" description="Lipoprotein" evidence="1">
    <location>
        <begin position="23"/>
        <end position="143"/>
    </location>
</feature>
<name>A0A4Y6PTC2_PERCE</name>
<keyword evidence="1" id="KW-0732">Signal</keyword>
<evidence type="ECO:0000313" key="3">
    <source>
        <dbReference type="Proteomes" id="UP000315995"/>
    </source>
</evidence>
<sequence>MNTRLHTLLGCLCSVFLGLTTACSTPGPPVDPLEEAFSESKEAVLAGVEEGFEESESVDEYVVTARLNPCRCEAPAHEIYIHGRWTRVFLEGDKKTLTAVDKHLGDDSLTLATVELRGALSGDEATSNGVEFPAFEIRQIEKE</sequence>
<dbReference type="EMBL" id="CP041186">
    <property type="protein sequence ID" value="QDG51548.1"/>
    <property type="molecule type" value="Genomic_DNA"/>
</dbReference>